<organism evidence="3 4">
    <name type="scientific">Gigaspora rosea</name>
    <dbReference type="NCBI Taxonomy" id="44941"/>
    <lineage>
        <taxon>Eukaryota</taxon>
        <taxon>Fungi</taxon>
        <taxon>Fungi incertae sedis</taxon>
        <taxon>Mucoromycota</taxon>
        <taxon>Glomeromycotina</taxon>
        <taxon>Glomeromycetes</taxon>
        <taxon>Diversisporales</taxon>
        <taxon>Gigasporaceae</taxon>
        <taxon>Gigaspora</taxon>
    </lineage>
</organism>
<dbReference type="GO" id="GO:0019760">
    <property type="term" value="P:glucosinolate metabolic process"/>
    <property type="evidence" value="ECO:0007669"/>
    <property type="project" value="UniProtKB-ARBA"/>
</dbReference>
<sequence>MDCIKQSKHKSVLVDKKLYIYGGFDQNFTSLYDFFYLDFSQNFTTTGALQWNDLTHTGSPRKQFETTCIGGNNNDLIFIFGNENGNDDETTFTSKFDTRNQQWSFVTSGVNGPVWIDGGGDLCAKFNNGSIAVIAGSRNVYPANDIWIFDSLKLTWSLRNSPNKPEFVYSYRALTLPDQTILYIGGSYDSVSLNSLFLYDTASNTWKNLVLTTIFLENLETNHQRYIC</sequence>
<dbReference type="InterPro" id="IPR015915">
    <property type="entry name" value="Kelch-typ_b-propeller"/>
</dbReference>
<dbReference type="PANTHER" id="PTHR47435:SF4">
    <property type="entry name" value="KELCH REPEAT PROTEIN (AFU_ORTHOLOGUE AFUA_5G12780)"/>
    <property type="match status" value="1"/>
</dbReference>
<comment type="caution">
    <text evidence="3">The sequence shown here is derived from an EMBL/GenBank/DDBJ whole genome shotgun (WGS) entry which is preliminary data.</text>
</comment>
<keyword evidence="2" id="KW-0408">Iron</keyword>
<name>A0A397U2G2_9GLOM</name>
<keyword evidence="1" id="KW-0677">Repeat</keyword>
<accession>A0A397U2G2</accession>
<evidence type="ECO:0000313" key="4">
    <source>
        <dbReference type="Proteomes" id="UP000266673"/>
    </source>
</evidence>
<gene>
    <name evidence="3" type="ORF">C2G38_2050743</name>
</gene>
<evidence type="ECO:0000313" key="3">
    <source>
        <dbReference type="EMBL" id="RIB01603.1"/>
    </source>
</evidence>
<protein>
    <recommendedName>
        <fullName evidence="5">Galactose oxidase</fullName>
    </recommendedName>
</protein>
<dbReference type="Gene3D" id="2.120.10.80">
    <property type="entry name" value="Kelch-type beta propeller"/>
    <property type="match status" value="1"/>
</dbReference>
<dbReference type="AlphaFoldDB" id="A0A397U2G2"/>
<evidence type="ECO:0000256" key="2">
    <source>
        <dbReference type="ARBA" id="ARBA00023004"/>
    </source>
</evidence>
<dbReference type="SUPFAM" id="SSF117281">
    <property type="entry name" value="Kelch motif"/>
    <property type="match status" value="1"/>
</dbReference>
<evidence type="ECO:0008006" key="5">
    <source>
        <dbReference type="Google" id="ProtNLM"/>
    </source>
</evidence>
<dbReference type="Pfam" id="PF24681">
    <property type="entry name" value="Kelch_KLHDC2_KLHL20_DRC7"/>
    <property type="match status" value="1"/>
</dbReference>
<proteinExistence type="predicted"/>
<reference evidence="3 4" key="1">
    <citation type="submission" date="2018-06" db="EMBL/GenBank/DDBJ databases">
        <title>Comparative genomics reveals the genomic features of Rhizophagus irregularis, R. cerebriforme, R. diaphanum and Gigaspora rosea, and their symbiotic lifestyle signature.</title>
        <authorList>
            <person name="Morin E."/>
            <person name="San Clemente H."/>
            <person name="Chen E.C.H."/>
            <person name="De La Providencia I."/>
            <person name="Hainaut M."/>
            <person name="Kuo A."/>
            <person name="Kohler A."/>
            <person name="Murat C."/>
            <person name="Tang N."/>
            <person name="Roy S."/>
            <person name="Loubradou J."/>
            <person name="Henrissat B."/>
            <person name="Grigoriev I.V."/>
            <person name="Corradi N."/>
            <person name="Roux C."/>
            <person name="Martin F.M."/>
        </authorList>
    </citation>
    <scope>NUCLEOTIDE SEQUENCE [LARGE SCALE GENOMIC DNA]</scope>
    <source>
        <strain evidence="3 4">DAOM 194757</strain>
    </source>
</reference>
<dbReference type="OrthoDB" id="10251809at2759"/>
<dbReference type="EMBL" id="QKWP01003033">
    <property type="protein sequence ID" value="RIB01603.1"/>
    <property type="molecule type" value="Genomic_DNA"/>
</dbReference>
<dbReference type="PANTHER" id="PTHR47435">
    <property type="entry name" value="KELCH REPEAT PROTEIN (AFU_ORTHOLOGUE AFUA_5G12780)"/>
    <property type="match status" value="1"/>
</dbReference>
<dbReference type="STRING" id="44941.A0A397U2G2"/>
<evidence type="ECO:0000256" key="1">
    <source>
        <dbReference type="ARBA" id="ARBA00022737"/>
    </source>
</evidence>
<dbReference type="Proteomes" id="UP000266673">
    <property type="component" value="Unassembled WGS sequence"/>
</dbReference>
<keyword evidence="4" id="KW-1185">Reference proteome</keyword>